<accession>A0A9P4WK85</accession>
<proteinExistence type="predicted"/>
<organism evidence="2 3">
    <name type="scientific">Didymella heteroderae</name>
    <dbReference type="NCBI Taxonomy" id="1769908"/>
    <lineage>
        <taxon>Eukaryota</taxon>
        <taxon>Fungi</taxon>
        <taxon>Dikarya</taxon>
        <taxon>Ascomycota</taxon>
        <taxon>Pezizomycotina</taxon>
        <taxon>Dothideomycetes</taxon>
        <taxon>Pleosporomycetidae</taxon>
        <taxon>Pleosporales</taxon>
        <taxon>Pleosporineae</taxon>
        <taxon>Didymellaceae</taxon>
        <taxon>Didymella</taxon>
    </lineage>
</organism>
<feature type="region of interest" description="Disordered" evidence="1">
    <location>
        <begin position="1"/>
        <end position="21"/>
    </location>
</feature>
<comment type="caution">
    <text evidence="2">The sequence shown here is derived from an EMBL/GenBank/DDBJ whole genome shotgun (WGS) entry which is preliminary data.</text>
</comment>
<evidence type="ECO:0000256" key="1">
    <source>
        <dbReference type="SAM" id="MobiDB-lite"/>
    </source>
</evidence>
<evidence type="ECO:0000313" key="2">
    <source>
        <dbReference type="EMBL" id="KAF3034322.1"/>
    </source>
</evidence>
<gene>
    <name evidence="2" type="ORF">E8E12_004893</name>
</gene>
<feature type="compositionally biased region" description="Polar residues" evidence="1">
    <location>
        <begin position="10"/>
        <end position="20"/>
    </location>
</feature>
<dbReference type="EMBL" id="SWKV01000069">
    <property type="protein sequence ID" value="KAF3034322.1"/>
    <property type="molecule type" value="Genomic_DNA"/>
</dbReference>
<keyword evidence="3" id="KW-1185">Reference proteome</keyword>
<reference evidence="2" key="1">
    <citation type="submission" date="2019-04" db="EMBL/GenBank/DDBJ databases">
        <title>Sequencing of skin fungus with MAO and IRED activity.</title>
        <authorList>
            <person name="Marsaioli A.J."/>
            <person name="Bonatto J.M.C."/>
            <person name="Reis Junior O."/>
        </authorList>
    </citation>
    <scope>NUCLEOTIDE SEQUENCE</scope>
    <source>
        <strain evidence="2">28M1</strain>
    </source>
</reference>
<sequence>MTPQPVTPRSKATSMTTSLASEPGRYRILRGELSDIREEMWTVKASAKKLKIKYGKLRKEKAHSIDVNIRERHKLERKKAMAELEKKHLAEKDAEKAEYKALVTEFEIREKILSKQLDSIVQRELTVEQEMKRRRQSLSLEELLAYVDKRADEEHMRKRSKTEGGNADDEKA</sequence>
<protein>
    <submittedName>
        <fullName evidence="2">Uncharacterized protein</fullName>
    </submittedName>
</protein>
<evidence type="ECO:0000313" key="3">
    <source>
        <dbReference type="Proteomes" id="UP000758155"/>
    </source>
</evidence>
<name>A0A9P4WK85_9PLEO</name>
<feature type="region of interest" description="Disordered" evidence="1">
    <location>
        <begin position="151"/>
        <end position="172"/>
    </location>
</feature>
<dbReference type="AlphaFoldDB" id="A0A9P4WK85"/>
<dbReference type="Proteomes" id="UP000758155">
    <property type="component" value="Unassembled WGS sequence"/>
</dbReference>